<evidence type="ECO:0000313" key="2">
    <source>
        <dbReference type="Proteomes" id="UP000318307"/>
    </source>
</evidence>
<reference evidence="1 2" key="1">
    <citation type="submission" date="2019-07" db="EMBL/GenBank/DDBJ databases">
        <title>Genome sequencing of 100 strains of the haloalkaliphilic chemolithoautotrophic sulfur-oxidizing bacterium Thioalkalivibrio.</title>
        <authorList>
            <person name="Muyzer G."/>
        </authorList>
    </citation>
    <scope>NUCLEOTIDE SEQUENCE [LARGE SCALE GENOMIC DNA]</scope>
    <source>
        <strain evidence="1 2">ASO4-4</strain>
    </source>
</reference>
<dbReference type="OrthoDB" id="9819605at2"/>
<evidence type="ECO:0000313" key="1">
    <source>
        <dbReference type="EMBL" id="TWI76828.1"/>
    </source>
</evidence>
<dbReference type="AlphaFoldDB" id="A0A562S6K6"/>
<dbReference type="EMBL" id="VLLC01000002">
    <property type="protein sequence ID" value="TWI76828.1"/>
    <property type="molecule type" value="Genomic_DNA"/>
</dbReference>
<sequence>MDPSGYSPFCSGREGKMLNAVRLFFQTPRPAGSEVEALAADVFGYAGVGEAASLMVSGPDEASVMLKDLWMFPDRAFRQGLVDIWGGRGWEASGIRNLCTALFQEQPFARLDTGGVIVDLPLSAAEISHFVGRLCLHRHMAPELLEEIRSIEPLSLAMDMVLTLWTSGMDVLEGRAEILKRLVAKEKGNQHFSEFFNLMVKVMAEAPMDVPWPQPLLHARRRLEQRYSGAKRVAAALERGTMETLLLSGDRVLDADPERVAEELYLAESLLHSLWPGALPWDAGVQSREFDFENN</sequence>
<comment type="caution">
    <text evidence="1">The sequence shown here is derived from an EMBL/GenBank/DDBJ whole genome shotgun (WGS) entry which is preliminary data.</text>
</comment>
<gene>
    <name evidence="1" type="ORF">LZ24_00450</name>
</gene>
<name>A0A562S6K6_9BACT</name>
<proteinExistence type="predicted"/>
<protein>
    <submittedName>
        <fullName evidence="1">Uncharacterized protein</fullName>
    </submittedName>
</protein>
<dbReference type="RefSeq" id="WP_144681888.1">
    <property type="nucleotide sequence ID" value="NZ_VLLC01000002.1"/>
</dbReference>
<accession>A0A562S6K6</accession>
<organism evidence="1 2">
    <name type="scientific">Desulfobotulus alkaliphilus</name>
    <dbReference type="NCBI Taxonomy" id="622671"/>
    <lineage>
        <taxon>Bacteria</taxon>
        <taxon>Pseudomonadati</taxon>
        <taxon>Thermodesulfobacteriota</taxon>
        <taxon>Desulfobacteria</taxon>
        <taxon>Desulfobacterales</taxon>
        <taxon>Desulfobacteraceae</taxon>
        <taxon>Desulfobotulus</taxon>
    </lineage>
</organism>
<keyword evidence="2" id="KW-1185">Reference proteome</keyword>
<dbReference type="Proteomes" id="UP000318307">
    <property type="component" value="Unassembled WGS sequence"/>
</dbReference>